<dbReference type="Gene3D" id="3.30.230.10">
    <property type="match status" value="1"/>
</dbReference>
<dbReference type="InterPro" id="IPR001208">
    <property type="entry name" value="MCM_dom"/>
</dbReference>
<dbReference type="PANTHER" id="PTHR32039">
    <property type="entry name" value="MAGNESIUM-CHELATASE SUBUNIT CHLI"/>
    <property type="match status" value="1"/>
</dbReference>
<dbReference type="InterPro" id="IPR025158">
    <property type="entry name" value="Mg_chelat-rel_C"/>
</dbReference>
<dbReference type="CDD" id="cd00009">
    <property type="entry name" value="AAA"/>
    <property type="match status" value="1"/>
</dbReference>
<reference evidence="5 6" key="1">
    <citation type="journal article" name="Front. Microbiol.">
        <title>Sugar Metabolism of the First Thermophilic Planctomycete Thermogutta terrifontis: Comparative Genomic and Transcriptomic Approaches.</title>
        <authorList>
            <person name="Elcheninov A.G."/>
            <person name="Menzel P."/>
            <person name="Gudbergsdottir S.R."/>
            <person name="Slesarev A.I."/>
            <person name="Kadnikov V.V."/>
            <person name="Krogh A."/>
            <person name="Bonch-Osmolovskaya E.A."/>
            <person name="Peng X."/>
            <person name="Kublanov I.V."/>
        </authorList>
    </citation>
    <scope>NUCLEOTIDE SEQUENCE [LARGE SCALE GENOMIC DNA]</scope>
    <source>
        <strain evidence="5 6">R1</strain>
    </source>
</reference>
<dbReference type="Gene3D" id="3.40.50.300">
    <property type="entry name" value="P-loop containing nucleotide triphosphate hydrolases"/>
    <property type="match status" value="1"/>
</dbReference>
<organism evidence="5 6">
    <name type="scientific">Thermogutta terrifontis</name>
    <dbReference type="NCBI Taxonomy" id="1331910"/>
    <lineage>
        <taxon>Bacteria</taxon>
        <taxon>Pseudomonadati</taxon>
        <taxon>Planctomycetota</taxon>
        <taxon>Planctomycetia</taxon>
        <taxon>Pirellulales</taxon>
        <taxon>Thermoguttaceae</taxon>
        <taxon>Thermogutta</taxon>
    </lineage>
</organism>
<dbReference type="OrthoDB" id="9813147at2"/>
<proteinExistence type="inferred from homology"/>
<dbReference type="SUPFAM" id="SSF52540">
    <property type="entry name" value="P-loop containing nucleoside triphosphate hydrolases"/>
    <property type="match status" value="1"/>
</dbReference>
<name>A0A286RDB8_9BACT</name>
<dbReference type="InterPro" id="IPR014721">
    <property type="entry name" value="Ribsml_uS5_D2-typ_fold_subgr"/>
</dbReference>
<evidence type="ECO:0000313" key="5">
    <source>
        <dbReference type="EMBL" id="ASV73932.1"/>
    </source>
</evidence>
<dbReference type="SMART" id="SM00382">
    <property type="entry name" value="AAA"/>
    <property type="match status" value="1"/>
</dbReference>
<accession>A0A286RDB8</accession>
<evidence type="ECO:0000256" key="3">
    <source>
        <dbReference type="ARBA" id="ARBA00022840"/>
    </source>
</evidence>
<dbReference type="KEGG" id="ttf:THTE_1330"/>
<dbReference type="GO" id="GO:0005524">
    <property type="term" value="F:ATP binding"/>
    <property type="evidence" value="ECO:0007669"/>
    <property type="project" value="UniProtKB-KW"/>
</dbReference>
<gene>
    <name evidence="5" type="ORF">THTE_1330</name>
</gene>
<evidence type="ECO:0000259" key="4">
    <source>
        <dbReference type="PROSITE" id="PS50051"/>
    </source>
</evidence>
<dbReference type="AlphaFoldDB" id="A0A286RDB8"/>
<keyword evidence="6" id="KW-1185">Reference proteome</keyword>
<dbReference type="GO" id="GO:0003677">
    <property type="term" value="F:DNA binding"/>
    <property type="evidence" value="ECO:0007669"/>
    <property type="project" value="InterPro"/>
</dbReference>
<dbReference type="InterPro" id="IPR020568">
    <property type="entry name" value="Ribosomal_Su5_D2-typ_SF"/>
</dbReference>
<dbReference type="EMBL" id="CP018477">
    <property type="protein sequence ID" value="ASV73932.1"/>
    <property type="molecule type" value="Genomic_DNA"/>
</dbReference>
<feature type="domain" description="MCM C-terminal AAA(+) ATPase" evidence="4">
    <location>
        <begin position="295"/>
        <end position="390"/>
    </location>
</feature>
<evidence type="ECO:0000313" key="6">
    <source>
        <dbReference type="Proteomes" id="UP000215086"/>
    </source>
</evidence>
<dbReference type="PANTHER" id="PTHR32039:SF7">
    <property type="entry name" value="COMPETENCE PROTEIN COMM"/>
    <property type="match status" value="1"/>
</dbReference>
<protein>
    <submittedName>
        <fullName evidence="5">MG(2+) CHELATASE FAMILY PROTEIN / ComM-related protein</fullName>
    </submittedName>
</protein>
<dbReference type="SUPFAM" id="SSF54211">
    <property type="entry name" value="Ribosomal protein S5 domain 2-like"/>
    <property type="match status" value="1"/>
</dbReference>
<dbReference type="Pfam" id="PF01078">
    <property type="entry name" value="Mg_chelatase"/>
    <property type="match status" value="1"/>
</dbReference>
<comment type="similarity">
    <text evidence="1">Belongs to the Mg-chelatase subunits D/I family. ComM subfamily.</text>
</comment>
<dbReference type="NCBIfam" id="TIGR00368">
    <property type="entry name" value="YifB family Mg chelatase-like AAA ATPase"/>
    <property type="match status" value="1"/>
</dbReference>
<dbReference type="Pfam" id="PF13541">
    <property type="entry name" value="ChlI"/>
    <property type="match status" value="1"/>
</dbReference>
<dbReference type="InterPro" id="IPR027417">
    <property type="entry name" value="P-loop_NTPase"/>
</dbReference>
<dbReference type="InterPro" id="IPR000523">
    <property type="entry name" value="Mg_chelatse_chII-like_cat_dom"/>
</dbReference>
<dbReference type="PROSITE" id="PS50051">
    <property type="entry name" value="MCM_2"/>
    <property type="match status" value="1"/>
</dbReference>
<dbReference type="InterPro" id="IPR045006">
    <property type="entry name" value="CHLI-like"/>
</dbReference>
<keyword evidence="2" id="KW-0547">Nucleotide-binding</keyword>
<keyword evidence="3" id="KW-0067">ATP-binding</keyword>
<evidence type="ECO:0000256" key="2">
    <source>
        <dbReference type="ARBA" id="ARBA00022741"/>
    </source>
</evidence>
<dbReference type="Proteomes" id="UP000215086">
    <property type="component" value="Chromosome"/>
</dbReference>
<dbReference type="RefSeq" id="WP_095414398.1">
    <property type="nucleotide sequence ID" value="NZ_CP018477.1"/>
</dbReference>
<dbReference type="InterPro" id="IPR003593">
    <property type="entry name" value="AAA+_ATPase"/>
</dbReference>
<dbReference type="PRINTS" id="PR01657">
    <property type="entry name" value="MCMFAMILY"/>
</dbReference>
<evidence type="ECO:0000256" key="1">
    <source>
        <dbReference type="ARBA" id="ARBA00006354"/>
    </source>
</evidence>
<sequence>MLAKLQTFTLVGIDALPVVVEVDVSPTGLAKTVMVGLPEAAVRESTHRVERAIVNSGFQRANTRTVINLAPADVPKEAASFDLPIALGILAASGQMAMEKLTEYAVVGELALDGTLRSVRGALSMAMRLAKDGQCRGLIVPAHNAPEAAIVEEIEVIPVSSLTQAAAFLCGEVEIPPHPSRLEELFQKTATYEEDLADVKGQEMAKRALVVAAAGGHNLLMIGPPGSGKTMLAKRLPTILPELTPAESIETTRIYSAIGKVNPQQPLLATRPFRAPHHTISDAGLVGGGSVPGPGEISLAHNGVLFLDELPEFNRRTLEVLRQPLEDRSVTIARANVTSTFPANFMLVAALNPCPCGYRNDPRRPCHCTVPQIERYMSKISGPLLDRIDIHLEVPAVPFQELMVQRQGMTSAEARQLVTQARAIQTKRFSGTRTRCNAEMTHQQIRRFCRLNQASRSLLQAAMTELGLSARAHDKILRVARTIADLDGADEISEMHISEAIQYRMLDRQFFK</sequence>
<dbReference type="InterPro" id="IPR004482">
    <property type="entry name" value="Mg_chelat-rel"/>
</dbReference>
<dbReference type="Pfam" id="PF13335">
    <property type="entry name" value="Mg_chelatase_C"/>
    <property type="match status" value="1"/>
</dbReference>